<comment type="caution">
    <text evidence="1">The sequence shown here is derived from an EMBL/GenBank/DDBJ whole genome shotgun (WGS) entry which is preliminary data.</text>
</comment>
<evidence type="ECO:0000313" key="1">
    <source>
        <dbReference type="EMBL" id="HIR59448.1"/>
    </source>
</evidence>
<name>A0A9D1DV23_9FIRM</name>
<dbReference type="AlphaFoldDB" id="A0A9D1DV23"/>
<dbReference type="InterPro" id="IPR009366">
    <property type="entry name" value="Protein_Veg"/>
</dbReference>
<dbReference type="GO" id="GO:0006355">
    <property type="term" value="P:regulation of DNA-templated transcription"/>
    <property type="evidence" value="ECO:0007669"/>
    <property type="project" value="InterPro"/>
</dbReference>
<protein>
    <submittedName>
        <fullName evidence="1">Veg family protein</fullName>
    </submittedName>
</protein>
<gene>
    <name evidence="1" type="ORF">IAB38_05295</name>
</gene>
<organism evidence="1 2">
    <name type="scientific">Candidatus Onthousia excrementipullorum</name>
    <dbReference type="NCBI Taxonomy" id="2840884"/>
    <lineage>
        <taxon>Bacteria</taxon>
        <taxon>Bacillati</taxon>
        <taxon>Bacillota</taxon>
        <taxon>Bacilli</taxon>
        <taxon>Candidatus Onthousia</taxon>
    </lineage>
</organism>
<dbReference type="Gene3D" id="2.30.30.100">
    <property type="match status" value="1"/>
</dbReference>
<reference evidence="1" key="2">
    <citation type="journal article" date="2021" name="PeerJ">
        <title>Extensive microbial diversity within the chicken gut microbiome revealed by metagenomics and culture.</title>
        <authorList>
            <person name="Gilroy R."/>
            <person name="Ravi A."/>
            <person name="Getino M."/>
            <person name="Pursley I."/>
            <person name="Horton D.L."/>
            <person name="Alikhan N.F."/>
            <person name="Baker D."/>
            <person name="Gharbi K."/>
            <person name="Hall N."/>
            <person name="Watson M."/>
            <person name="Adriaenssens E.M."/>
            <person name="Foster-Nyarko E."/>
            <person name="Jarju S."/>
            <person name="Secka A."/>
            <person name="Antonio M."/>
            <person name="Oren A."/>
            <person name="Chaudhuri R.R."/>
            <person name="La Ragione R."/>
            <person name="Hildebrand F."/>
            <person name="Pallen M.J."/>
        </authorList>
    </citation>
    <scope>NUCLEOTIDE SEQUENCE</scope>
    <source>
        <strain evidence="1">CHK184-20233</strain>
    </source>
</reference>
<sequence>MNVDKVRDEVKSKEGKMLHFKFNGSRNQIVEFEGEIIETYQAIFVVKLIDNNIKSFSYSDLITSSLEILK</sequence>
<dbReference type="Pfam" id="PF06257">
    <property type="entry name" value="VEG"/>
    <property type="match status" value="1"/>
</dbReference>
<proteinExistence type="predicted"/>
<dbReference type="PANTHER" id="PTHR40026:SF1">
    <property type="entry name" value="PROTEIN VEG"/>
    <property type="match status" value="1"/>
</dbReference>
<evidence type="ECO:0000313" key="2">
    <source>
        <dbReference type="Proteomes" id="UP000824232"/>
    </source>
</evidence>
<reference evidence="1" key="1">
    <citation type="submission" date="2020-10" db="EMBL/GenBank/DDBJ databases">
        <authorList>
            <person name="Gilroy R."/>
        </authorList>
    </citation>
    <scope>NUCLEOTIDE SEQUENCE</scope>
    <source>
        <strain evidence="1">CHK184-20233</strain>
    </source>
</reference>
<dbReference type="PANTHER" id="PTHR40026">
    <property type="entry name" value="PROTEIN VEG"/>
    <property type="match status" value="1"/>
</dbReference>
<dbReference type="Proteomes" id="UP000824232">
    <property type="component" value="Unassembled WGS sequence"/>
</dbReference>
<dbReference type="EMBL" id="DVHC01000055">
    <property type="protein sequence ID" value="HIR59448.1"/>
    <property type="molecule type" value="Genomic_DNA"/>
</dbReference>
<accession>A0A9D1DV23</accession>